<evidence type="ECO:0000256" key="2">
    <source>
        <dbReference type="ARBA" id="ARBA00022618"/>
    </source>
</evidence>
<accession>A0ABR5AB20</accession>
<dbReference type="Proteomes" id="UP000031967">
    <property type="component" value="Unassembled WGS sequence"/>
</dbReference>
<proteinExistence type="inferred from homology"/>
<evidence type="ECO:0000256" key="4">
    <source>
        <dbReference type="ARBA" id="ARBA00023306"/>
    </source>
</evidence>
<comment type="subcellular location">
    <subcellularLocation>
        <location evidence="5">Cytoplasm</location>
    </subcellularLocation>
    <text evidence="5">Associated with two foci at the outer edges of the nucleoid region in young cells, and at four foci within both cell halves in older cells.</text>
</comment>
<dbReference type="Pfam" id="PF04079">
    <property type="entry name" value="SMC_ScpB"/>
    <property type="match status" value="1"/>
</dbReference>
<keyword evidence="1 5" id="KW-0963">Cytoplasm</keyword>
<dbReference type="PANTHER" id="PTHR34298:SF2">
    <property type="entry name" value="SEGREGATION AND CONDENSATION PROTEIN B"/>
    <property type="match status" value="1"/>
</dbReference>
<keyword evidence="7" id="KW-1185">Reference proteome</keyword>
<dbReference type="EMBL" id="JXAK01000077">
    <property type="protein sequence ID" value="KIL38092.1"/>
    <property type="molecule type" value="Genomic_DNA"/>
</dbReference>
<keyword evidence="2 5" id="KW-0132">Cell division</keyword>
<dbReference type="HAMAP" id="MF_01804">
    <property type="entry name" value="ScpB"/>
    <property type="match status" value="1"/>
</dbReference>
<evidence type="ECO:0000313" key="6">
    <source>
        <dbReference type="EMBL" id="KIL38092.1"/>
    </source>
</evidence>
<comment type="caution">
    <text evidence="6">The sequence shown here is derived from an EMBL/GenBank/DDBJ whole genome shotgun (WGS) entry which is preliminary data.</text>
</comment>
<dbReference type="PIRSF" id="PIRSF019345">
    <property type="entry name" value="ScpB"/>
    <property type="match status" value="1"/>
</dbReference>
<sequence>MDFGAMKSAIEGLLFAAGDEGLDAKELADVLEVDAHLVRELVQELQAELRRGRRGVQIVEVANAYQMTTVPEHAPYFERLAAAPTRSSLSQAALETLAIVAYKQPITRIEIEEIRGVKSDRALQTLVAKELIHEVGRAEAVGRPILYGTTKQFLEYFGLRSLDDLPESSAFENMFDLEEETRLLFDKLDDNKQMTIDDVAKEE</sequence>
<dbReference type="NCBIfam" id="TIGR00281">
    <property type="entry name" value="SMC-Scp complex subunit ScpB"/>
    <property type="match status" value="1"/>
</dbReference>
<dbReference type="RefSeq" id="WP_041051973.1">
    <property type="nucleotide sequence ID" value="NZ_JXAK01000077.1"/>
</dbReference>
<gene>
    <name evidence="5" type="primary">scpB</name>
    <name evidence="6" type="ORF">SD70_28715</name>
</gene>
<protein>
    <recommendedName>
        <fullName evidence="5">Segregation and condensation protein B</fullName>
    </recommendedName>
</protein>
<comment type="subunit">
    <text evidence="5">Homodimer. Homodimerization may be required to stabilize the binding of ScpA to the Smc head domains. Component of a cohesin-like complex composed of ScpA, ScpB and the Smc homodimer, in which ScpA and ScpB bind to the head domain of Smc. The presence of the three proteins is required for the association of the complex with DNA.</text>
</comment>
<evidence type="ECO:0000256" key="5">
    <source>
        <dbReference type="HAMAP-Rule" id="MF_01804"/>
    </source>
</evidence>
<organism evidence="6 7">
    <name type="scientific">Gordoniibacillus kamchatkensis</name>
    <dbReference type="NCBI Taxonomy" id="1590651"/>
    <lineage>
        <taxon>Bacteria</taxon>
        <taxon>Bacillati</taxon>
        <taxon>Bacillota</taxon>
        <taxon>Bacilli</taxon>
        <taxon>Bacillales</taxon>
        <taxon>Paenibacillaceae</taxon>
        <taxon>Gordoniibacillus</taxon>
    </lineage>
</organism>
<dbReference type="PANTHER" id="PTHR34298">
    <property type="entry name" value="SEGREGATION AND CONDENSATION PROTEIN B"/>
    <property type="match status" value="1"/>
</dbReference>
<name>A0ABR5AB20_9BACL</name>
<evidence type="ECO:0000256" key="1">
    <source>
        <dbReference type="ARBA" id="ARBA00022490"/>
    </source>
</evidence>
<evidence type="ECO:0000313" key="7">
    <source>
        <dbReference type="Proteomes" id="UP000031967"/>
    </source>
</evidence>
<dbReference type="InterPro" id="IPR005234">
    <property type="entry name" value="ScpB_csome_segregation"/>
</dbReference>
<reference evidence="6 7" key="1">
    <citation type="submission" date="2014-12" db="EMBL/GenBank/DDBJ databases">
        <title>Draft genome sequence of Paenibacillus kamchatkensis strain B-2647.</title>
        <authorList>
            <person name="Karlyshev A.V."/>
            <person name="Kudryashova E.B."/>
        </authorList>
    </citation>
    <scope>NUCLEOTIDE SEQUENCE [LARGE SCALE GENOMIC DNA]</scope>
    <source>
        <strain evidence="6 7">VKM B-2647</strain>
    </source>
</reference>
<dbReference type="InterPro" id="IPR036388">
    <property type="entry name" value="WH-like_DNA-bd_sf"/>
</dbReference>
<comment type="function">
    <text evidence="5">Participates in chromosomal partition during cell division. May act via the formation of a condensin-like complex containing Smc and ScpA that pull DNA away from mid-cell into both cell halves.</text>
</comment>
<dbReference type="SUPFAM" id="SSF46785">
    <property type="entry name" value="Winged helix' DNA-binding domain"/>
    <property type="match status" value="2"/>
</dbReference>
<dbReference type="InterPro" id="IPR036390">
    <property type="entry name" value="WH_DNA-bd_sf"/>
</dbReference>
<keyword evidence="4 5" id="KW-0131">Cell cycle</keyword>
<keyword evidence="3 5" id="KW-0159">Chromosome partition</keyword>
<dbReference type="Gene3D" id="1.10.10.10">
    <property type="entry name" value="Winged helix-like DNA-binding domain superfamily/Winged helix DNA-binding domain"/>
    <property type="match status" value="2"/>
</dbReference>
<evidence type="ECO:0000256" key="3">
    <source>
        <dbReference type="ARBA" id="ARBA00022829"/>
    </source>
</evidence>
<comment type="similarity">
    <text evidence="5">Belongs to the ScpB family.</text>
</comment>